<proteinExistence type="predicted"/>
<sequence>MRWRSSVDVAQCGDPGRECELKGQVLKDTKGEEEKEEWWQLLNIFLALHLNDLALWVILHVRTQMVTFCGYSVMAENPNSTGQYMSERHQSVLSLI</sequence>
<keyword evidence="2" id="KW-1185">Reference proteome</keyword>
<dbReference type="AlphaFoldDB" id="A0A401Q4A4"/>
<protein>
    <submittedName>
        <fullName evidence="1">Uncharacterized protein</fullName>
    </submittedName>
</protein>
<dbReference type="EMBL" id="BFAA01013578">
    <property type="protein sequence ID" value="GCB80202.1"/>
    <property type="molecule type" value="Genomic_DNA"/>
</dbReference>
<dbReference type="Proteomes" id="UP000288216">
    <property type="component" value="Unassembled WGS sequence"/>
</dbReference>
<comment type="caution">
    <text evidence="1">The sequence shown here is derived from an EMBL/GenBank/DDBJ whole genome shotgun (WGS) entry which is preliminary data.</text>
</comment>
<reference evidence="1 2" key="1">
    <citation type="journal article" date="2018" name="Nat. Ecol. Evol.">
        <title>Shark genomes provide insights into elasmobranch evolution and the origin of vertebrates.</title>
        <authorList>
            <person name="Hara Y"/>
            <person name="Yamaguchi K"/>
            <person name="Onimaru K"/>
            <person name="Kadota M"/>
            <person name="Koyanagi M"/>
            <person name="Keeley SD"/>
            <person name="Tatsumi K"/>
            <person name="Tanaka K"/>
            <person name="Motone F"/>
            <person name="Kageyama Y"/>
            <person name="Nozu R"/>
            <person name="Adachi N"/>
            <person name="Nishimura O"/>
            <person name="Nakagawa R"/>
            <person name="Tanegashima C"/>
            <person name="Kiyatake I"/>
            <person name="Matsumoto R"/>
            <person name="Murakumo K"/>
            <person name="Nishida K"/>
            <person name="Terakita A"/>
            <person name="Kuratani S"/>
            <person name="Sato K"/>
            <person name="Hyodo S Kuraku.S."/>
        </authorList>
    </citation>
    <scope>NUCLEOTIDE SEQUENCE [LARGE SCALE GENOMIC DNA]</scope>
</reference>
<gene>
    <name evidence="1" type="ORF">scyTo_0018899</name>
</gene>
<organism evidence="1 2">
    <name type="scientific">Scyliorhinus torazame</name>
    <name type="common">Cloudy catshark</name>
    <name type="synonym">Catulus torazame</name>
    <dbReference type="NCBI Taxonomy" id="75743"/>
    <lineage>
        <taxon>Eukaryota</taxon>
        <taxon>Metazoa</taxon>
        <taxon>Chordata</taxon>
        <taxon>Craniata</taxon>
        <taxon>Vertebrata</taxon>
        <taxon>Chondrichthyes</taxon>
        <taxon>Elasmobranchii</taxon>
        <taxon>Galeomorphii</taxon>
        <taxon>Galeoidea</taxon>
        <taxon>Carcharhiniformes</taxon>
        <taxon>Scyliorhinidae</taxon>
        <taxon>Scyliorhinus</taxon>
    </lineage>
</organism>
<evidence type="ECO:0000313" key="2">
    <source>
        <dbReference type="Proteomes" id="UP000288216"/>
    </source>
</evidence>
<evidence type="ECO:0000313" key="1">
    <source>
        <dbReference type="EMBL" id="GCB80202.1"/>
    </source>
</evidence>
<accession>A0A401Q4A4</accession>
<name>A0A401Q4A4_SCYTO</name>